<dbReference type="Pfam" id="PF08148">
    <property type="entry name" value="DSHCT"/>
    <property type="match status" value="1"/>
</dbReference>
<dbReference type="SMART" id="SM01142">
    <property type="entry name" value="DSHCT"/>
    <property type="match status" value="1"/>
</dbReference>
<dbReference type="InterPro" id="IPR027417">
    <property type="entry name" value="P-loop_NTPase"/>
</dbReference>
<keyword evidence="3 7" id="KW-0347">Helicase</keyword>
<comment type="caution">
    <text evidence="7">The sequence shown here is derived from an EMBL/GenBank/DDBJ whole genome shotgun (WGS) entry which is preliminary data.</text>
</comment>
<protein>
    <submittedName>
        <fullName evidence="7">DEAD/DEAH box helicase</fullName>
    </submittedName>
</protein>
<dbReference type="InterPro" id="IPR058621">
    <property type="entry name" value="SH3_HelY"/>
</dbReference>
<dbReference type="PROSITE" id="PS51194">
    <property type="entry name" value="HELICASE_CTER"/>
    <property type="match status" value="1"/>
</dbReference>
<dbReference type="Proteomes" id="UP001501676">
    <property type="component" value="Unassembled WGS sequence"/>
</dbReference>
<dbReference type="Gene3D" id="1.10.3380.30">
    <property type="match status" value="1"/>
</dbReference>
<keyword evidence="8" id="KW-1185">Reference proteome</keyword>
<keyword evidence="2" id="KW-0378">Hydrolase</keyword>
<organism evidence="7 8">
    <name type="scientific">Cryptosporangium minutisporangium</name>
    <dbReference type="NCBI Taxonomy" id="113569"/>
    <lineage>
        <taxon>Bacteria</taxon>
        <taxon>Bacillati</taxon>
        <taxon>Actinomycetota</taxon>
        <taxon>Actinomycetes</taxon>
        <taxon>Cryptosporangiales</taxon>
        <taxon>Cryptosporangiaceae</taxon>
        <taxon>Cryptosporangium</taxon>
    </lineage>
</organism>
<dbReference type="PROSITE" id="PS51192">
    <property type="entry name" value="HELICASE_ATP_BIND_1"/>
    <property type="match status" value="1"/>
</dbReference>
<proteinExistence type="predicted"/>
<dbReference type="SMART" id="SM00490">
    <property type="entry name" value="HELICc"/>
    <property type="match status" value="1"/>
</dbReference>
<dbReference type="CDD" id="cd18795">
    <property type="entry name" value="SF2_C_Ski2"/>
    <property type="match status" value="1"/>
</dbReference>
<dbReference type="RefSeq" id="WP_345732616.1">
    <property type="nucleotide sequence ID" value="NZ_BAAAYN010000051.1"/>
</dbReference>
<feature type="domain" description="Helicase C-terminal" evidence="6">
    <location>
        <begin position="269"/>
        <end position="473"/>
    </location>
</feature>
<dbReference type="InterPro" id="IPR012961">
    <property type="entry name" value="Ski2/MTR4_C"/>
</dbReference>
<sequence length="908" mass="99913">MSSPAEQYAAARRRAAYPGYTDFTAQLSFDLDDFQREACQALEDGRGVLVCAPTGAGKTVVGEFAVHLALRQGTKCFYTTPIKALSNQKFNDLVARYGADKVGLLTGDNAINGDAPVVVMTTEVLRNMLYAGSATLANLAYVVMDEVHYLADRFRGAVWEEVIIHLPESVSLVSLSATVSNAEEFAEWLVTVRGDTAVVVSEHRPVPLWQHMLVGRRMFDLFTEKASATGQPSHKDVDPELTRYVREQLRRVQFSRSGRPIRAKNLVPYRSDVIERLDREGLLPAITFVFSRAGCDAAVQQCMAAGLRLTTPEERIEIRRIAEERTADLAAEDLQVLGYWEWLDGLQRGLAAHHAGLLPVYKEVVEELFVRGLVKAVFATETLALGINMPARSVVLERLVKFNGETHVDLTAGEYTQLTGRAGRRGIDVEGHAVVVWSPEIDPRHVAGLASTRTYPLRSSFRPSYNMAVNLVGSVGRERARELLETSFAQFQADRAVVGLAKQAQRQNDALDAYLESMTCHLGDFAEYAALRRQIKDRENALAKQGAAQRRAAAADSLERLRIGDVVMVQSGRRAGLAVVLDPGSQPLGEARPLVLTADRWAGRLSLADFPNEVEVLTRMRVPKHFNHRSPQARRDLASSLRTAASDLAAVRKRKGRAAAADDDLLAELRAALRRHPCHGCHDREEHARWAERYDRLAKETHQLEQRVHTRTNSLARTFDQVCGLLESRGYLDGERVTEAGSGLARIWSESDLLVAECLRAGVWDGLSAAELAGAVSALVYEARRADEGPTPVPNGPLRDSLTVIGRLAAELQADEGDRGLALTREPDYGFVWPAYRWARGEPLERVLTAAAGVEGEMPAGDFVRWCRQVLDLLDQIAGAAPAGSDLRSTARQAIDATRRGVVAYTAL</sequence>
<dbReference type="PANTHER" id="PTHR12131">
    <property type="entry name" value="ATP-DEPENDENT RNA AND DNA HELICASE"/>
    <property type="match status" value="1"/>
</dbReference>
<dbReference type="SUPFAM" id="SSF52540">
    <property type="entry name" value="P-loop containing nucleoside triphosphate hydrolases"/>
    <property type="match status" value="1"/>
</dbReference>
<reference evidence="8" key="1">
    <citation type="journal article" date="2019" name="Int. J. Syst. Evol. Microbiol.">
        <title>The Global Catalogue of Microorganisms (GCM) 10K type strain sequencing project: providing services to taxonomists for standard genome sequencing and annotation.</title>
        <authorList>
            <consortium name="The Broad Institute Genomics Platform"/>
            <consortium name="The Broad Institute Genome Sequencing Center for Infectious Disease"/>
            <person name="Wu L."/>
            <person name="Ma J."/>
        </authorList>
    </citation>
    <scope>NUCLEOTIDE SEQUENCE [LARGE SCALE GENOMIC DNA]</scope>
    <source>
        <strain evidence="8">JCM 9458</strain>
    </source>
</reference>
<dbReference type="PANTHER" id="PTHR12131:SF1">
    <property type="entry name" value="ATP-DEPENDENT RNA HELICASE SUPV3L1, MITOCHONDRIAL-RELATED"/>
    <property type="match status" value="1"/>
</dbReference>
<evidence type="ECO:0000313" key="7">
    <source>
        <dbReference type="EMBL" id="GAA3395885.1"/>
    </source>
</evidence>
<dbReference type="Gene3D" id="3.40.50.300">
    <property type="entry name" value="P-loop containing nucleotide triphosphate hydrolases"/>
    <property type="match status" value="2"/>
</dbReference>
<evidence type="ECO:0000256" key="3">
    <source>
        <dbReference type="ARBA" id="ARBA00022806"/>
    </source>
</evidence>
<dbReference type="InterPro" id="IPR014001">
    <property type="entry name" value="Helicase_ATP-bd"/>
</dbReference>
<keyword evidence="4" id="KW-0067">ATP-binding</keyword>
<dbReference type="SMART" id="SM00487">
    <property type="entry name" value="DEXDc"/>
    <property type="match status" value="1"/>
</dbReference>
<evidence type="ECO:0000313" key="8">
    <source>
        <dbReference type="Proteomes" id="UP001501676"/>
    </source>
</evidence>
<feature type="domain" description="Helicase ATP-binding" evidence="5">
    <location>
        <begin position="39"/>
        <end position="197"/>
    </location>
</feature>
<evidence type="ECO:0000259" key="6">
    <source>
        <dbReference type="PROSITE" id="PS51194"/>
    </source>
</evidence>
<dbReference type="InterPro" id="IPR011545">
    <property type="entry name" value="DEAD/DEAH_box_helicase_dom"/>
</dbReference>
<dbReference type="EMBL" id="BAAAYN010000051">
    <property type="protein sequence ID" value="GAA3395885.1"/>
    <property type="molecule type" value="Genomic_DNA"/>
</dbReference>
<dbReference type="InterPro" id="IPR050699">
    <property type="entry name" value="RNA-DNA_Helicase"/>
</dbReference>
<dbReference type="Pfam" id="PF26090">
    <property type="entry name" value="SH3_HelY"/>
    <property type="match status" value="1"/>
</dbReference>
<dbReference type="GO" id="GO:0004386">
    <property type="term" value="F:helicase activity"/>
    <property type="evidence" value="ECO:0007669"/>
    <property type="project" value="UniProtKB-KW"/>
</dbReference>
<evidence type="ECO:0000256" key="2">
    <source>
        <dbReference type="ARBA" id="ARBA00022801"/>
    </source>
</evidence>
<gene>
    <name evidence="7" type="ORF">GCM10020369_70540</name>
</gene>
<dbReference type="InterPro" id="IPR001650">
    <property type="entry name" value="Helicase_C-like"/>
</dbReference>
<evidence type="ECO:0000256" key="1">
    <source>
        <dbReference type="ARBA" id="ARBA00022741"/>
    </source>
</evidence>
<name>A0ABP6T8I5_9ACTN</name>
<evidence type="ECO:0000256" key="4">
    <source>
        <dbReference type="ARBA" id="ARBA00022840"/>
    </source>
</evidence>
<evidence type="ECO:0000259" key="5">
    <source>
        <dbReference type="PROSITE" id="PS51192"/>
    </source>
</evidence>
<keyword evidence="1" id="KW-0547">Nucleotide-binding</keyword>
<dbReference type="Pfam" id="PF00270">
    <property type="entry name" value="DEAD"/>
    <property type="match status" value="1"/>
</dbReference>
<accession>A0ABP6T8I5</accession>